<dbReference type="InterPro" id="IPR007527">
    <property type="entry name" value="Znf_SWIM"/>
</dbReference>
<dbReference type="PROSITE" id="PS50966">
    <property type="entry name" value="ZF_SWIM"/>
    <property type="match status" value="1"/>
</dbReference>
<protein>
    <submittedName>
        <fullName evidence="4">Putative mudr-1 ci</fullName>
    </submittedName>
</protein>
<keyword evidence="1" id="KW-0479">Metal-binding</keyword>
<accession>A0A090XAI7</accession>
<feature type="domain" description="SWIM-type" evidence="3">
    <location>
        <begin position="124"/>
        <end position="156"/>
    </location>
</feature>
<dbReference type="PANTHER" id="PTHR47456">
    <property type="entry name" value="PHD-TYPE DOMAIN-CONTAINING PROTEIN"/>
    <property type="match status" value="1"/>
</dbReference>
<evidence type="ECO:0000256" key="1">
    <source>
        <dbReference type="PROSITE-ProRule" id="PRU00325"/>
    </source>
</evidence>
<dbReference type="EMBL" id="GBIH01001651">
    <property type="protein sequence ID" value="JAC93059.1"/>
    <property type="molecule type" value="mRNA"/>
</dbReference>
<dbReference type="Pfam" id="PF04434">
    <property type="entry name" value="SWIM"/>
    <property type="match status" value="1"/>
</dbReference>
<sequence length="241" mass="27392">YYRQQLSVVITTNNGTESQNKLLKQFYLQGGHGRKSLTGIIAVLVNQFFPDRHQHFCQENIRRSSCYRKYHEGIPHYLQNRPPSAVNHIMNRFEAALCYGKGDVTRGHETRIFTLKSSVPGKFHTVDFNSPSCSCQDFAQTKLPCKHFCAVFQHDTIFTFDSLPKEYKSGPLLALDRFDLISKGGSAISPPESGAETHQLDSNSLPKRKKHSLYKVRGSLRENADKVKGMAMYCTDKDKLD</sequence>
<dbReference type="GO" id="GO:0008270">
    <property type="term" value="F:zinc ion binding"/>
    <property type="evidence" value="ECO:0007669"/>
    <property type="project" value="UniProtKB-KW"/>
</dbReference>
<feature type="region of interest" description="Disordered" evidence="2">
    <location>
        <begin position="187"/>
        <end position="206"/>
    </location>
</feature>
<dbReference type="PANTHER" id="PTHR47456:SF4">
    <property type="entry name" value="SWIM-TYPE DOMAIN-CONTAINING PROTEIN"/>
    <property type="match status" value="1"/>
</dbReference>
<evidence type="ECO:0000313" key="4">
    <source>
        <dbReference type="EMBL" id="JAC93059.1"/>
    </source>
</evidence>
<keyword evidence="1" id="KW-0862">Zinc</keyword>
<dbReference type="AlphaFoldDB" id="A0A090XAI7"/>
<keyword evidence="1" id="KW-0863">Zinc-finger</keyword>
<organism evidence="4">
    <name type="scientific">Ixodes ricinus</name>
    <name type="common">Common tick</name>
    <name type="synonym">Acarus ricinus</name>
    <dbReference type="NCBI Taxonomy" id="34613"/>
    <lineage>
        <taxon>Eukaryota</taxon>
        <taxon>Metazoa</taxon>
        <taxon>Ecdysozoa</taxon>
        <taxon>Arthropoda</taxon>
        <taxon>Chelicerata</taxon>
        <taxon>Arachnida</taxon>
        <taxon>Acari</taxon>
        <taxon>Parasitiformes</taxon>
        <taxon>Ixodida</taxon>
        <taxon>Ixodoidea</taxon>
        <taxon>Ixodidae</taxon>
        <taxon>Ixodinae</taxon>
        <taxon>Ixodes</taxon>
    </lineage>
</organism>
<reference evidence="4" key="1">
    <citation type="journal article" date="2015" name="PLoS Negl. Trop. Dis.">
        <title>Deep Sequencing Analysis of the Ixodes ricinus Haemocytome.</title>
        <authorList>
            <person name="Kotsyfakis M."/>
            <person name="Kopacek P."/>
            <person name="Franta Z."/>
            <person name="Pedra J.H."/>
            <person name="Ribeiro J.M."/>
        </authorList>
    </citation>
    <scope>NUCLEOTIDE SEQUENCE</scope>
</reference>
<proteinExistence type="evidence at transcript level"/>
<feature type="non-terminal residue" evidence="4">
    <location>
        <position position="1"/>
    </location>
</feature>
<name>A0A090XAI7_IXORI</name>
<evidence type="ECO:0000259" key="3">
    <source>
        <dbReference type="PROSITE" id="PS50966"/>
    </source>
</evidence>
<evidence type="ECO:0000256" key="2">
    <source>
        <dbReference type="SAM" id="MobiDB-lite"/>
    </source>
</evidence>